<sequence length="127" mass="14954">WEVSTEGVNLLLDYGIEYDHSPGDHDCQCFYTRVNDSWTKIDYTKNAETWIKSFVRSNPSVLVQIPGIWYIDDLFSMKFIKSSANSHGWVSPCDVEDIWRDTFDYYYQKYDEFVFSITIHPDVSGRP</sequence>
<keyword evidence="2" id="KW-1185">Reference proteome</keyword>
<evidence type="ECO:0000313" key="2">
    <source>
        <dbReference type="Proteomes" id="UP000246171"/>
    </source>
</evidence>
<feature type="non-terminal residue" evidence="1">
    <location>
        <position position="1"/>
    </location>
</feature>
<dbReference type="EMBL" id="MSFU01000015">
    <property type="protein sequence ID" value="PWY71215.1"/>
    <property type="molecule type" value="Genomic_DNA"/>
</dbReference>
<evidence type="ECO:0000313" key="1">
    <source>
        <dbReference type="EMBL" id="PWY71215.1"/>
    </source>
</evidence>
<dbReference type="Gene3D" id="3.20.20.370">
    <property type="entry name" value="Glycoside hydrolase/deacetylase"/>
    <property type="match status" value="1"/>
</dbReference>
<reference evidence="1" key="1">
    <citation type="submission" date="2016-12" db="EMBL/GenBank/DDBJ databases">
        <title>The genomes of Aspergillus section Nigri reveals drivers in fungal speciation.</title>
        <authorList>
            <consortium name="DOE Joint Genome Institute"/>
            <person name="Vesth T.C."/>
            <person name="Nybo J."/>
            <person name="Theobald S."/>
            <person name="Brandl J."/>
            <person name="Frisvad J.C."/>
            <person name="Nielsen K.F."/>
            <person name="Lyhne E.K."/>
            <person name="Kogle M.E."/>
            <person name="Kuo A."/>
            <person name="Riley R."/>
            <person name="Clum A."/>
            <person name="Nolan M."/>
            <person name="Lipzen A."/>
            <person name="Salamov A."/>
            <person name="Henrissat B."/>
            <person name="Wiebenga A."/>
            <person name="De vries R.P."/>
            <person name="Grigoriev I.V."/>
            <person name="Mortensen U.H."/>
            <person name="Andersen M.R."/>
            <person name="Baker S.E."/>
        </authorList>
    </citation>
    <scope>NUCLEOTIDE SEQUENCE</scope>
    <source>
        <strain evidence="1">CBS 122712</strain>
    </source>
</reference>
<dbReference type="AlphaFoldDB" id="A0A317VAU1"/>
<dbReference type="RefSeq" id="XP_025387206.1">
    <property type="nucleotide sequence ID" value="XM_025536609.1"/>
</dbReference>
<comment type="caution">
    <text evidence="1">The sequence shown here is derived from an EMBL/GenBank/DDBJ whole genome shotgun (WGS) entry which is preliminary data.</text>
</comment>
<dbReference type="PANTHER" id="PTHR47561:SF1">
    <property type="entry name" value="POLYSACCHARIDE DEACETYLASE FAMILY PROTEIN (AFU_ORTHOLOGUE AFUA_6G05030)"/>
    <property type="match status" value="1"/>
</dbReference>
<accession>A0A317VAU1</accession>
<dbReference type="VEuPathDB" id="FungiDB:BO83DRAFT_446676"/>
<dbReference type="Proteomes" id="UP000246171">
    <property type="component" value="Unassembled WGS sequence"/>
</dbReference>
<proteinExistence type="predicted"/>
<dbReference type="InterPro" id="IPR011330">
    <property type="entry name" value="Glyco_hydro/deAcase_b/a-brl"/>
</dbReference>
<dbReference type="GeneID" id="37058571"/>
<name>A0A317VAU1_ASPEC</name>
<gene>
    <name evidence="1" type="ORF">BO83DRAFT_446676</name>
</gene>
<protein>
    <recommendedName>
        <fullName evidence="3">Polysaccharide deacetylase</fullName>
    </recommendedName>
</protein>
<organism evidence="1 2">
    <name type="scientific">Aspergillus eucalypticola (strain CBS 122712 / IBT 29274)</name>
    <dbReference type="NCBI Taxonomy" id="1448314"/>
    <lineage>
        <taxon>Eukaryota</taxon>
        <taxon>Fungi</taxon>
        <taxon>Dikarya</taxon>
        <taxon>Ascomycota</taxon>
        <taxon>Pezizomycotina</taxon>
        <taxon>Eurotiomycetes</taxon>
        <taxon>Eurotiomycetidae</taxon>
        <taxon>Eurotiales</taxon>
        <taxon>Aspergillaceae</taxon>
        <taxon>Aspergillus</taxon>
        <taxon>Aspergillus subgen. Circumdati</taxon>
    </lineage>
</organism>
<dbReference type="GO" id="GO:0005975">
    <property type="term" value="P:carbohydrate metabolic process"/>
    <property type="evidence" value="ECO:0007669"/>
    <property type="project" value="InterPro"/>
</dbReference>
<dbReference type="OrthoDB" id="3162524at2759"/>
<evidence type="ECO:0008006" key="3">
    <source>
        <dbReference type="Google" id="ProtNLM"/>
    </source>
</evidence>
<dbReference type="PANTHER" id="PTHR47561">
    <property type="entry name" value="POLYSACCHARIDE DEACETYLASE FAMILY PROTEIN (AFU_ORTHOLOGUE AFUA_6G05030)"/>
    <property type="match status" value="1"/>
</dbReference>
<dbReference type="SUPFAM" id="SSF88713">
    <property type="entry name" value="Glycoside hydrolase/deacetylase"/>
    <property type="match status" value="1"/>
</dbReference>